<feature type="compositionally biased region" description="Polar residues" evidence="1">
    <location>
        <begin position="55"/>
        <end position="66"/>
    </location>
</feature>
<feature type="region of interest" description="Disordered" evidence="1">
    <location>
        <begin position="43"/>
        <end position="84"/>
    </location>
</feature>
<feature type="region of interest" description="Disordered" evidence="1">
    <location>
        <begin position="1"/>
        <end position="29"/>
    </location>
</feature>
<organism evidence="2 3">
    <name type="scientific">Austropuccinia psidii MF-1</name>
    <dbReference type="NCBI Taxonomy" id="1389203"/>
    <lineage>
        <taxon>Eukaryota</taxon>
        <taxon>Fungi</taxon>
        <taxon>Dikarya</taxon>
        <taxon>Basidiomycota</taxon>
        <taxon>Pucciniomycotina</taxon>
        <taxon>Pucciniomycetes</taxon>
        <taxon>Pucciniales</taxon>
        <taxon>Sphaerophragmiaceae</taxon>
        <taxon>Austropuccinia</taxon>
    </lineage>
</organism>
<gene>
    <name evidence="2" type="ORF">O181_021609</name>
</gene>
<reference evidence="2" key="1">
    <citation type="submission" date="2021-03" db="EMBL/GenBank/DDBJ databases">
        <title>Draft genome sequence of rust myrtle Austropuccinia psidii MF-1, a brazilian biotype.</title>
        <authorList>
            <person name="Quecine M.C."/>
            <person name="Pachon D.M.R."/>
            <person name="Bonatelli M.L."/>
            <person name="Correr F.H."/>
            <person name="Franceschini L.M."/>
            <person name="Leite T.F."/>
            <person name="Margarido G.R.A."/>
            <person name="Almeida C.A."/>
            <person name="Ferrarezi J.A."/>
            <person name="Labate C.A."/>
        </authorList>
    </citation>
    <scope>NUCLEOTIDE SEQUENCE</scope>
    <source>
        <strain evidence="2">MF-1</strain>
    </source>
</reference>
<proteinExistence type="predicted"/>
<evidence type="ECO:0000313" key="3">
    <source>
        <dbReference type="Proteomes" id="UP000765509"/>
    </source>
</evidence>
<comment type="caution">
    <text evidence="2">The sequence shown here is derived from an EMBL/GenBank/DDBJ whole genome shotgun (WGS) entry which is preliminary data.</text>
</comment>
<keyword evidence="3" id="KW-1185">Reference proteome</keyword>
<evidence type="ECO:0000256" key="1">
    <source>
        <dbReference type="SAM" id="MobiDB-lite"/>
    </source>
</evidence>
<name>A0A9Q3CDC4_9BASI</name>
<dbReference type="Proteomes" id="UP000765509">
    <property type="component" value="Unassembled WGS sequence"/>
</dbReference>
<dbReference type="AlphaFoldDB" id="A0A9Q3CDC4"/>
<sequence>MGPLGPLFPKSNETKRGQGGIPPAPNHKWAHLSPILAPISTIPKWTKGPQDPNWPRTTSLPPSTNGVPKPPIDTSSGPERLPLNSGEELSLINVPCTKGSRCEKFTLPLFYLLQSFKSSKQTRSQARAQSVITPTARAPLDGTPAVPQPRAQVDRGPTSEGAEPSGNEGRGPRRSSSFSGVAGSFPVISRNTFKNPGEGEEEESDGTEGVPVPVGASQGTGGKALA</sequence>
<accession>A0A9Q3CDC4</accession>
<evidence type="ECO:0000313" key="2">
    <source>
        <dbReference type="EMBL" id="MBW0481894.1"/>
    </source>
</evidence>
<dbReference type="EMBL" id="AVOT02006559">
    <property type="protein sequence ID" value="MBW0481894.1"/>
    <property type="molecule type" value="Genomic_DNA"/>
</dbReference>
<feature type="compositionally biased region" description="Polar residues" evidence="1">
    <location>
        <begin position="118"/>
        <end position="133"/>
    </location>
</feature>
<protein>
    <submittedName>
        <fullName evidence="2">Uncharacterized protein</fullName>
    </submittedName>
</protein>
<feature type="region of interest" description="Disordered" evidence="1">
    <location>
        <begin position="118"/>
        <end position="226"/>
    </location>
</feature>